<dbReference type="InterPro" id="IPR000843">
    <property type="entry name" value="HTH_LacI"/>
</dbReference>
<dbReference type="RefSeq" id="WP_162369163.1">
    <property type="nucleotide sequence ID" value="NZ_JAAEEH010000002.1"/>
</dbReference>
<dbReference type="Pfam" id="PF00356">
    <property type="entry name" value="LacI"/>
    <property type="match status" value="1"/>
</dbReference>
<dbReference type="GO" id="GO:0030246">
    <property type="term" value="F:carbohydrate binding"/>
    <property type="evidence" value="ECO:0007669"/>
    <property type="project" value="TreeGrafter"/>
</dbReference>
<dbReference type="EMBL" id="JAAEEH010000002">
    <property type="protein sequence ID" value="NDL66440.1"/>
    <property type="molecule type" value="Genomic_DNA"/>
</dbReference>
<dbReference type="CDD" id="cd06307">
    <property type="entry name" value="PBP1_sugar_binding"/>
    <property type="match status" value="1"/>
</dbReference>
<dbReference type="GO" id="GO:0006355">
    <property type="term" value="P:regulation of DNA-templated transcription"/>
    <property type="evidence" value="ECO:0007669"/>
    <property type="project" value="InterPro"/>
</dbReference>
<dbReference type="Gene3D" id="3.40.50.2300">
    <property type="match status" value="2"/>
</dbReference>
<dbReference type="GO" id="GO:0030288">
    <property type="term" value="C:outer membrane-bounded periplasmic space"/>
    <property type="evidence" value="ECO:0007669"/>
    <property type="project" value="TreeGrafter"/>
</dbReference>
<dbReference type="InterPro" id="IPR025997">
    <property type="entry name" value="SBP_2_dom"/>
</dbReference>
<comment type="subcellular location">
    <subcellularLocation>
        <location evidence="1">Cell envelope</location>
    </subcellularLocation>
</comment>
<dbReference type="Pfam" id="PF13407">
    <property type="entry name" value="Peripla_BP_4"/>
    <property type="match status" value="1"/>
</dbReference>
<protein>
    <submittedName>
        <fullName evidence="4">Substrate-binding domain-containing protein</fullName>
    </submittedName>
</protein>
<dbReference type="Gene3D" id="1.10.260.40">
    <property type="entry name" value="lambda repressor-like DNA-binding domains"/>
    <property type="match status" value="1"/>
</dbReference>
<feature type="domain" description="HTH lacI-type" evidence="3">
    <location>
        <begin position="3"/>
        <end position="57"/>
    </location>
</feature>
<dbReference type="AlphaFoldDB" id="A0A7X5HTL3"/>
<proteinExistence type="inferred from homology"/>
<dbReference type="CDD" id="cd01392">
    <property type="entry name" value="HTH_LacI"/>
    <property type="match status" value="1"/>
</dbReference>
<accession>A0A7X5HTL3</accession>
<sequence>MKVTIKAIAEMAGVHRSTVDKVLHKRVGVSDDVREKIQSIIDELGYEPNPIGKALKRQEEKLVIAAVLLKVDALEQIKEGMEKAIRTYKGLNMEIRYHVIQYPDVDAQVKVIQDLVREGVEGILLLPIHDARVKEAIDEAVGAGVPVITTNSDIEGSKRMCFVGQDSEKAGRVAGRLMGEFLGSKGQVAVITSALHSETSVAVAGREKGFQELLRQTYPDIDIRERVESMEDPDLVYQDTVKILDRNPELKGIYITCGGVSGLGKALKDKGMAGRIKVVCFERYPEILALMKEGVVNCTIDSELEEQGYRTCRILADHLLYDREPEKELLFTKSSILVKESIEE</sequence>
<evidence type="ECO:0000313" key="4">
    <source>
        <dbReference type="EMBL" id="NDL66440.1"/>
    </source>
</evidence>
<name>A0A7X5HTL3_9FIRM</name>
<dbReference type="SUPFAM" id="SSF47413">
    <property type="entry name" value="lambda repressor-like DNA-binding domains"/>
    <property type="match status" value="1"/>
</dbReference>
<dbReference type="InterPro" id="IPR050555">
    <property type="entry name" value="Bact_Solute-Bind_Prot2"/>
</dbReference>
<evidence type="ECO:0000259" key="3">
    <source>
        <dbReference type="PROSITE" id="PS50932"/>
    </source>
</evidence>
<dbReference type="InterPro" id="IPR028082">
    <property type="entry name" value="Peripla_BP_I"/>
</dbReference>
<evidence type="ECO:0000313" key="5">
    <source>
        <dbReference type="Proteomes" id="UP000461585"/>
    </source>
</evidence>
<dbReference type="PANTHER" id="PTHR30036">
    <property type="entry name" value="D-XYLOSE-BINDING PERIPLASMIC PROTEIN"/>
    <property type="match status" value="1"/>
</dbReference>
<evidence type="ECO:0000256" key="1">
    <source>
        <dbReference type="ARBA" id="ARBA00004196"/>
    </source>
</evidence>
<reference evidence="4 5" key="1">
    <citation type="submission" date="2020-01" db="EMBL/GenBank/DDBJ databases">
        <title>Anaeroalcalibacter tamaniensis gen. nov., sp. nov., moderately halophilic strictly anaerobic fermenter bacterium from mud volcano of Taman peninsula.</title>
        <authorList>
            <person name="Frolova A."/>
            <person name="Merkel A.Y."/>
            <person name="Slobodkin A.I."/>
        </authorList>
    </citation>
    <scope>NUCLEOTIDE SEQUENCE [LARGE SCALE GENOMIC DNA]</scope>
    <source>
        <strain evidence="4 5">F-3ap</strain>
    </source>
</reference>
<gene>
    <name evidence="4" type="ORF">GXN74_01590</name>
</gene>
<dbReference type="Proteomes" id="UP000461585">
    <property type="component" value="Unassembled WGS sequence"/>
</dbReference>
<comment type="similarity">
    <text evidence="2">Belongs to the bacterial solute-binding protein 2 family.</text>
</comment>
<organism evidence="4 5">
    <name type="scientific">Anaerotalea alkaliphila</name>
    <dbReference type="NCBI Taxonomy" id="2662126"/>
    <lineage>
        <taxon>Bacteria</taxon>
        <taxon>Bacillati</taxon>
        <taxon>Bacillota</taxon>
        <taxon>Clostridia</taxon>
        <taxon>Eubacteriales</taxon>
        <taxon>Anaerotalea</taxon>
    </lineage>
</organism>
<dbReference type="GO" id="GO:0003677">
    <property type="term" value="F:DNA binding"/>
    <property type="evidence" value="ECO:0007669"/>
    <property type="project" value="InterPro"/>
</dbReference>
<keyword evidence="5" id="KW-1185">Reference proteome</keyword>
<comment type="caution">
    <text evidence="4">The sequence shown here is derived from an EMBL/GenBank/DDBJ whole genome shotgun (WGS) entry which is preliminary data.</text>
</comment>
<dbReference type="PROSITE" id="PS50932">
    <property type="entry name" value="HTH_LACI_2"/>
    <property type="match status" value="1"/>
</dbReference>
<dbReference type="InterPro" id="IPR010982">
    <property type="entry name" value="Lambda_DNA-bd_dom_sf"/>
</dbReference>
<evidence type="ECO:0000256" key="2">
    <source>
        <dbReference type="ARBA" id="ARBA00007639"/>
    </source>
</evidence>
<dbReference type="PANTHER" id="PTHR30036:SF7">
    <property type="entry name" value="ABC TRANSPORTER PERIPLASMIC-BINDING PROTEIN YPHF"/>
    <property type="match status" value="1"/>
</dbReference>
<dbReference type="SMART" id="SM00354">
    <property type="entry name" value="HTH_LACI"/>
    <property type="match status" value="1"/>
</dbReference>
<dbReference type="SUPFAM" id="SSF53822">
    <property type="entry name" value="Periplasmic binding protein-like I"/>
    <property type="match status" value="1"/>
</dbReference>